<gene>
    <name evidence="1" type="ORF">ACFS25_03265</name>
</gene>
<evidence type="ECO:0000313" key="2">
    <source>
        <dbReference type="Proteomes" id="UP001597512"/>
    </source>
</evidence>
<organism evidence="1 2">
    <name type="scientific">Spirosoma flavum</name>
    <dbReference type="NCBI Taxonomy" id="2048557"/>
    <lineage>
        <taxon>Bacteria</taxon>
        <taxon>Pseudomonadati</taxon>
        <taxon>Bacteroidota</taxon>
        <taxon>Cytophagia</taxon>
        <taxon>Cytophagales</taxon>
        <taxon>Cytophagaceae</taxon>
        <taxon>Spirosoma</taxon>
    </lineage>
</organism>
<dbReference type="EMBL" id="JBHUOM010000001">
    <property type="protein sequence ID" value="MFD2932781.1"/>
    <property type="molecule type" value="Genomic_DNA"/>
</dbReference>
<dbReference type="Proteomes" id="UP001597512">
    <property type="component" value="Unassembled WGS sequence"/>
</dbReference>
<dbReference type="RefSeq" id="WP_381496968.1">
    <property type="nucleotide sequence ID" value="NZ_JBHUOM010000001.1"/>
</dbReference>
<reference evidence="2" key="1">
    <citation type="journal article" date="2019" name="Int. J. Syst. Evol. Microbiol.">
        <title>The Global Catalogue of Microorganisms (GCM) 10K type strain sequencing project: providing services to taxonomists for standard genome sequencing and annotation.</title>
        <authorList>
            <consortium name="The Broad Institute Genomics Platform"/>
            <consortium name="The Broad Institute Genome Sequencing Center for Infectious Disease"/>
            <person name="Wu L."/>
            <person name="Ma J."/>
        </authorList>
    </citation>
    <scope>NUCLEOTIDE SEQUENCE [LARGE SCALE GENOMIC DNA]</scope>
    <source>
        <strain evidence="2">KCTC 52490</strain>
    </source>
</reference>
<keyword evidence="2" id="KW-1185">Reference proteome</keyword>
<proteinExistence type="predicted"/>
<evidence type="ECO:0000313" key="1">
    <source>
        <dbReference type="EMBL" id="MFD2932781.1"/>
    </source>
</evidence>
<accession>A0ABW6ABH6</accession>
<comment type="caution">
    <text evidence="1">The sequence shown here is derived from an EMBL/GenBank/DDBJ whole genome shotgun (WGS) entry which is preliminary data.</text>
</comment>
<sequence length="121" mass="13767">MANEKTILDEWSVKDLEDGSSLTITIVNCTEMGNQSVPGIQVLYMGQTVNYEPLITERWIYQASKTDADDEYLLEDNSWMVHENQFVKNYLVLGSPLKAKVAVKTRSSKVITKEYELPFAV</sequence>
<name>A0ABW6ABH6_9BACT</name>
<protein>
    <submittedName>
        <fullName evidence="1">Uncharacterized protein</fullName>
    </submittedName>
</protein>